<keyword evidence="4" id="KW-1185">Reference proteome</keyword>
<dbReference type="SUPFAM" id="SSF56219">
    <property type="entry name" value="DNase I-like"/>
    <property type="match status" value="1"/>
</dbReference>
<feature type="compositionally biased region" description="Basic residues" evidence="1">
    <location>
        <begin position="24"/>
        <end position="36"/>
    </location>
</feature>
<evidence type="ECO:0000313" key="4">
    <source>
        <dbReference type="Proteomes" id="UP001632038"/>
    </source>
</evidence>
<dbReference type="EMBL" id="JAVIJP010000032">
    <property type="protein sequence ID" value="KAL3630488.1"/>
    <property type="molecule type" value="Genomic_DNA"/>
</dbReference>
<dbReference type="InterPro" id="IPR036691">
    <property type="entry name" value="Endo/exonu/phosph_ase_sf"/>
</dbReference>
<proteinExistence type="predicted"/>
<accession>A0ABD3CKM4</accession>
<dbReference type="InterPro" id="IPR050410">
    <property type="entry name" value="CCR4/nocturin_mRNA_transcr"/>
</dbReference>
<feature type="compositionally biased region" description="Polar residues" evidence="1">
    <location>
        <begin position="1"/>
        <end position="23"/>
    </location>
</feature>
<evidence type="ECO:0000256" key="1">
    <source>
        <dbReference type="SAM" id="MobiDB-lite"/>
    </source>
</evidence>
<dbReference type="Gene3D" id="3.60.10.10">
    <property type="entry name" value="Endonuclease/exonuclease/phosphatase"/>
    <property type="match status" value="1"/>
</dbReference>
<evidence type="ECO:0000259" key="2">
    <source>
        <dbReference type="Pfam" id="PF03372"/>
    </source>
</evidence>
<dbReference type="FunFam" id="3.60.10.10:FF:000080">
    <property type="entry name" value="Carbon catabolite repressor protein 4 homolog 3"/>
    <property type="match status" value="1"/>
</dbReference>
<dbReference type="Proteomes" id="UP001632038">
    <property type="component" value="Unassembled WGS sequence"/>
</dbReference>
<name>A0ABD3CKM4_9LAMI</name>
<dbReference type="InterPro" id="IPR005135">
    <property type="entry name" value="Endo/exonuclease/phosphatase"/>
</dbReference>
<dbReference type="AlphaFoldDB" id="A0ABD3CKM4"/>
<dbReference type="PANTHER" id="PTHR12121:SF74">
    <property type="entry name" value="CARBON CATABOLITE REPRESSOR PROTEIN 4 HOMOLOG 5"/>
    <property type="match status" value="1"/>
</dbReference>
<feature type="domain" description="Endonuclease/exonuclease/phosphatase" evidence="2">
    <location>
        <begin position="114"/>
        <end position="434"/>
    </location>
</feature>
<dbReference type="PANTHER" id="PTHR12121">
    <property type="entry name" value="CARBON CATABOLITE REPRESSOR PROTEIN 4"/>
    <property type="match status" value="1"/>
</dbReference>
<dbReference type="Pfam" id="PF03372">
    <property type="entry name" value="Exo_endo_phos"/>
    <property type="match status" value="1"/>
</dbReference>
<gene>
    <name evidence="3" type="ORF">CASFOL_023472</name>
</gene>
<feature type="region of interest" description="Disordered" evidence="1">
    <location>
        <begin position="1"/>
        <end position="36"/>
    </location>
</feature>
<sequence length="448" mass="51170">MGHSGDSPTVTAERSSHTPPNSSSKRKRHHDRARIRKKQKLVSIETETNIRVHTRKTDLTSTLSTYTRGHPSSYSRYQDRSYRQPWSCKTQSQRKWTYSARDVSNYNDRVVIVSYNILGVENAINHPELYRGVSPKHLDWDYRKKLLCKEVKDYQAGILCFQEVDHFDDLNEILGKDGFRGLYKARGGEFHDGCAIFWKSKLFTLLHEENIEFERFGLRSNIAQFCVLKMKEDLATANDTARPPCATTSRRLVVGNTHVLYNPKRGDIKLGQMRMFLEKAHELSQEWGTIPVVITGDLNSVPQSAMYQFLASSELNIQQHDRRRISGQIFQSPRNPSTRWTDEEMMLATGSRRSSSLRHQLKLCSAYAEVPGSSEVRDKIGEPLATSYHSMFSGTVDYIWHTLDLVPVKVLETLSMHSLRETGGLPSKKWGSDHLAVVCELAFVADGD</sequence>
<comment type="caution">
    <text evidence="3">The sequence shown here is derived from an EMBL/GenBank/DDBJ whole genome shotgun (WGS) entry which is preliminary data.</text>
</comment>
<organism evidence="3 4">
    <name type="scientific">Castilleja foliolosa</name>
    <dbReference type="NCBI Taxonomy" id="1961234"/>
    <lineage>
        <taxon>Eukaryota</taxon>
        <taxon>Viridiplantae</taxon>
        <taxon>Streptophyta</taxon>
        <taxon>Embryophyta</taxon>
        <taxon>Tracheophyta</taxon>
        <taxon>Spermatophyta</taxon>
        <taxon>Magnoliopsida</taxon>
        <taxon>eudicotyledons</taxon>
        <taxon>Gunneridae</taxon>
        <taxon>Pentapetalae</taxon>
        <taxon>asterids</taxon>
        <taxon>lamiids</taxon>
        <taxon>Lamiales</taxon>
        <taxon>Orobanchaceae</taxon>
        <taxon>Pedicularideae</taxon>
        <taxon>Castillejinae</taxon>
        <taxon>Castilleja</taxon>
    </lineage>
</organism>
<protein>
    <recommendedName>
        <fullName evidence="2">Endonuclease/exonuclease/phosphatase domain-containing protein</fullName>
    </recommendedName>
</protein>
<reference evidence="4" key="1">
    <citation type="journal article" date="2024" name="IScience">
        <title>Strigolactones Initiate the Formation of Haustorium-like Structures in Castilleja.</title>
        <authorList>
            <person name="Buerger M."/>
            <person name="Peterson D."/>
            <person name="Chory J."/>
        </authorList>
    </citation>
    <scope>NUCLEOTIDE SEQUENCE [LARGE SCALE GENOMIC DNA]</scope>
</reference>
<evidence type="ECO:0000313" key="3">
    <source>
        <dbReference type="EMBL" id="KAL3630488.1"/>
    </source>
</evidence>